<dbReference type="AlphaFoldDB" id="A0A918QDU7"/>
<name>A0A918QDU7_9ACTN</name>
<proteinExistence type="predicted"/>
<organism evidence="1 2">
    <name type="scientific">Streptomyces poonensis</name>
    <dbReference type="NCBI Taxonomy" id="68255"/>
    <lineage>
        <taxon>Bacteria</taxon>
        <taxon>Bacillati</taxon>
        <taxon>Actinomycetota</taxon>
        <taxon>Actinomycetes</taxon>
        <taxon>Kitasatosporales</taxon>
        <taxon>Streptomycetaceae</taxon>
        <taxon>Streptomyces</taxon>
    </lineage>
</organism>
<evidence type="ECO:0000313" key="1">
    <source>
        <dbReference type="EMBL" id="GGZ43211.1"/>
    </source>
</evidence>
<evidence type="ECO:0000313" key="2">
    <source>
        <dbReference type="Proteomes" id="UP000622166"/>
    </source>
</evidence>
<accession>A0A918QDU7</accession>
<dbReference type="EMBL" id="BMVW01000029">
    <property type="protein sequence ID" value="GGZ43211.1"/>
    <property type="molecule type" value="Genomic_DNA"/>
</dbReference>
<gene>
    <name evidence="1" type="ORF">GCM10010365_74820</name>
</gene>
<sequence>MTNPYMPSAGSHSVAVERYRHRWRPQLTCGAPANRVCRVRTLGALKGKSGGISRVTASTLRSRRPPSVRGKLAQPTLMRASTYPGRLAVAATCVAATAP</sequence>
<keyword evidence="2" id="KW-1185">Reference proteome</keyword>
<reference evidence="1" key="1">
    <citation type="journal article" date="2014" name="Int. J. Syst. Evol. Microbiol.">
        <title>Complete genome sequence of Corynebacterium casei LMG S-19264T (=DSM 44701T), isolated from a smear-ripened cheese.</title>
        <authorList>
            <consortium name="US DOE Joint Genome Institute (JGI-PGF)"/>
            <person name="Walter F."/>
            <person name="Albersmeier A."/>
            <person name="Kalinowski J."/>
            <person name="Ruckert C."/>
        </authorList>
    </citation>
    <scope>NUCLEOTIDE SEQUENCE</scope>
    <source>
        <strain evidence="1">JCM 4815</strain>
    </source>
</reference>
<dbReference type="Proteomes" id="UP000622166">
    <property type="component" value="Unassembled WGS sequence"/>
</dbReference>
<comment type="caution">
    <text evidence="1">The sequence shown here is derived from an EMBL/GenBank/DDBJ whole genome shotgun (WGS) entry which is preliminary data.</text>
</comment>
<protein>
    <submittedName>
        <fullName evidence="1">Uncharacterized protein</fullName>
    </submittedName>
</protein>
<reference evidence="1" key="2">
    <citation type="submission" date="2020-09" db="EMBL/GenBank/DDBJ databases">
        <authorList>
            <person name="Sun Q."/>
            <person name="Ohkuma M."/>
        </authorList>
    </citation>
    <scope>NUCLEOTIDE SEQUENCE</scope>
    <source>
        <strain evidence="1">JCM 4815</strain>
    </source>
</reference>